<evidence type="ECO:0000313" key="2">
    <source>
        <dbReference type="EMBL" id="GFT21837.1"/>
    </source>
</evidence>
<dbReference type="EMBL" id="BMAW01011071">
    <property type="protein sequence ID" value="GFT21837.1"/>
    <property type="molecule type" value="Genomic_DNA"/>
</dbReference>
<gene>
    <name evidence="2" type="primary">lhfpl2a_2</name>
    <name evidence="2" type="ORF">NPIL_600851</name>
</gene>
<keyword evidence="1" id="KW-1133">Transmembrane helix</keyword>
<organism evidence="2 3">
    <name type="scientific">Nephila pilipes</name>
    <name type="common">Giant wood spider</name>
    <name type="synonym">Nephila maculata</name>
    <dbReference type="NCBI Taxonomy" id="299642"/>
    <lineage>
        <taxon>Eukaryota</taxon>
        <taxon>Metazoa</taxon>
        <taxon>Ecdysozoa</taxon>
        <taxon>Arthropoda</taxon>
        <taxon>Chelicerata</taxon>
        <taxon>Arachnida</taxon>
        <taxon>Araneae</taxon>
        <taxon>Araneomorphae</taxon>
        <taxon>Entelegynae</taxon>
        <taxon>Araneoidea</taxon>
        <taxon>Nephilidae</taxon>
        <taxon>Nephila</taxon>
    </lineage>
</organism>
<dbReference type="OrthoDB" id="6500034at2759"/>
<protein>
    <submittedName>
        <fullName evidence="2">LHFPL tetraspan subfamily member 2a protein</fullName>
    </submittedName>
</protein>
<reference evidence="2" key="1">
    <citation type="submission" date="2020-08" db="EMBL/GenBank/DDBJ databases">
        <title>Multicomponent nature underlies the extraordinary mechanical properties of spider dragline silk.</title>
        <authorList>
            <person name="Kono N."/>
            <person name="Nakamura H."/>
            <person name="Mori M."/>
            <person name="Yoshida Y."/>
            <person name="Ohtoshi R."/>
            <person name="Malay A.D."/>
            <person name="Moran D.A.P."/>
            <person name="Tomita M."/>
            <person name="Numata K."/>
            <person name="Arakawa K."/>
        </authorList>
    </citation>
    <scope>NUCLEOTIDE SEQUENCE</scope>
</reference>
<dbReference type="AlphaFoldDB" id="A0A8X6NLE3"/>
<keyword evidence="3" id="KW-1185">Reference proteome</keyword>
<feature type="transmembrane region" description="Helical" evidence="1">
    <location>
        <begin position="61"/>
        <end position="81"/>
    </location>
</feature>
<keyword evidence="1" id="KW-0812">Transmembrane</keyword>
<keyword evidence="1" id="KW-0472">Membrane</keyword>
<accession>A0A8X6NLE3</accession>
<evidence type="ECO:0000313" key="3">
    <source>
        <dbReference type="Proteomes" id="UP000887013"/>
    </source>
</evidence>
<proteinExistence type="predicted"/>
<dbReference type="Proteomes" id="UP000887013">
    <property type="component" value="Unassembled WGS sequence"/>
</dbReference>
<feature type="transmembrane region" description="Helical" evidence="1">
    <location>
        <begin position="12"/>
        <end position="35"/>
    </location>
</feature>
<name>A0A8X6NLE3_NEPPI</name>
<evidence type="ECO:0000256" key="1">
    <source>
        <dbReference type="SAM" id="Phobius"/>
    </source>
</evidence>
<comment type="caution">
    <text evidence="2">The sequence shown here is derived from an EMBL/GenBank/DDBJ whole genome shotgun (WGS) entry which is preliminary data.</text>
</comment>
<sequence>MCYVIVTSRTLLWTLLTIATTLAMLAAVVTPTWLIGAPRRPGLKMRGETSEWDLYSPSLGLAFYLAIGSTLITFLCSVLSVQAEVSTSTDKVQDEILEGKTLICLM</sequence>